<accession>A0A2G4EUL4</accession>
<keyword evidence="3 5" id="KW-0479">Metal-binding</keyword>
<dbReference type="InterPro" id="IPR005950">
    <property type="entry name" value="ModA"/>
</dbReference>
<evidence type="ECO:0000256" key="2">
    <source>
        <dbReference type="ARBA" id="ARBA00022505"/>
    </source>
</evidence>
<sequence>MKKRVIAFFSSLLVTLILSGGLNIVSPLPAEARSTTLLIGAAASLQNALEELDPIFEKANSGVAVNYNFAASGPLQQQIAQGAPVDVFISAATLQMDKLQNENLILNDTRHNLLTNNLVLIVPNNSALGLTNFRQLTNSNVRKIAIGEPRSVPAGRYAAELFSKLGITEQVRSKLVYGNSVRSVLGAVESGNADAGVVYVTDAKMDDRVKQVATAPSNLHSPIVYPIAVIKASRDPQSARAYVQFLRNRQAQDIFKKYGFGIAD</sequence>
<dbReference type="PIRSF" id="PIRSF004846">
    <property type="entry name" value="ModA"/>
    <property type="match status" value="1"/>
</dbReference>
<dbReference type="InterPro" id="IPR050682">
    <property type="entry name" value="ModA/WtpA"/>
</dbReference>
<dbReference type="CDD" id="cd13537">
    <property type="entry name" value="PBP2_YvgL_like"/>
    <property type="match status" value="1"/>
</dbReference>
<comment type="similarity">
    <text evidence="1">Belongs to the bacterial solute-binding protein ModA family.</text>
</comment>
<gene>
    <name evidence="6" type="primary">modA</name>
    <name evidence="6" type="ORF">CP500_023010</name>
</gene>
<feature type="binding site" evidence="5">
    <location>
        <position position="154"/>
    </location>
    <ligand>
        <name>molybdate</name>
        <dbReference type="ChEBI" id="CHEBI:36264"/>
    </ligand>
</feature>
<evidence type="ECO:0000313" key="7">
    <source>
        <dbReference type="Proteomes" id="UP000226442"/>
    </source>
</evidence>
<evidence type="ECO:0000256" key="1">
    <source>
        <dbReference type="ARBA" id="ARBA00009175"/>
    </source>
</evidence>
<evidence type="ECO:0000256" key="5">
    <source>
        <dbReference type="PIRSR" id="PIRSR004846-1"/>
    </source>
</evidence>
<dbReference type="Proteomes" id="UP000226442">
    <property type="component" value="Unassembled WGS sequence"/>
</dbReference>
<evidence type="ECO:0000256" key="3">
    <source>
        <dbReference type="ARBA" id="ARBA00022723"/>
    </source>
</evidence>
<dbReference type="PANTHER" id="PTHR30632">
    <property type="entry name" value="MOLYBDATE-BINDING PERIPLASMIC PROTEIN"/>
    <property type="match status" value="1"/>
</dbReference>
<feature type="binding site" evidence="5">
    <location>
        <position position="72"/>
    </location>
    <ligand>
        <name>molybdate</name>
        <dbReference type="ChEBI" id="CHEBI:36264"/>
    </ligand>
</feature>
<dbReference type="PANTHER" id="PTHR30632:SF0">
    <property type="entry name" value="SULFATE-BINDING PROTEIN"/>
    <property type="match status" value="1"/>
</dbReference>
<keyword evidence="2 5" id="KW-0500">Molybdenum</keyword>
<proteinExistence type="inferred from homology"/>
<name>A0A2G4EUL4_9CYAN</name>
<feature type="binding site" evidence="5">
    <location>
        <position position="181"/>
    </location>
    <ligand>
        <name>molybdate</name>
        <dbReference type="ChEBI" id="CHEBI:36264"/>
    </ligand>
</feature>
<dbReference type="Pfam" id="PF13531">
    <property type="entry name" value="SBP_bac_11"/>
    <property type="match status" value="1"/>
</dbReference>
<dbReference type="NCBIfam" id="TIGR01256">
    <property type="entry name" value="modA"/>
    <property type="match status" value="1"/>
</dbReference>
<dbReference type="GO" id="GO:1901359">
    <property type="term" value="F:tungstate binding"/>
    <property type="evidence" value="ECO:0007669"/>
    <property type="project" value="UniProtKB-ARBA"/>
</dbReference>
<protein>
    <submittedName>
        <fullName evidence="6">Molybdate ABC transporter substrate-binding protein</fullName>
    </submittedName>
</protein>
<dbReference type="OrthoDB" id="9785015at2"/>
<evidence type="ECO:0000256" key="4">
    <source>
        <dbReference type="ARBA" id="ARBA00022729"/>
    </source>
</evidence>
<keyword evidence="4" id="KW-0732">Signal</keyword>
<evidence type="ECO:0000313" key="6">
    <source>
        <dbReference type="EMBL" id="PHX53156.1"/>
    </source>
</evidence>
<dbReference type="EMBL" id="NXIB02000258">
    <property type="protein sequence ID" value="PHX53156.1"/>
    <property type="molecule type" value="Genomic_DNA"/>
</dbReference>
<reference evidence="6" key="1">
    <citation type="submission" date="2017-10" db="EMBL/GenBank/DDBJ databases">
        <title>Draft genome sequence of the planktic cyanobacteria Tychonema bourrellyi isolated from alpine lentic freshwater.</title>
        <authorList>
            <person name="Tett A."/>
            <person name="Armanini F."/>
            <person name="Asnicar F."/>
            <person name="Boscaini A."/>
            <person name="Pasolli E."/>
            <person name="Zolfo M."/>
            <person name="Donati C."/>
            <person name="Salmaso N."/>
            <person name="Segata N."/>
        </authorList>
    </citation>
    <scope>NUCLEOTIDE SEQUENCE</scope>
    <source>
        <strain evidence="6">FEM_GT703</strain>
    </source>
</reference>
<feature type="binding site" evidence="5">
    <location>
        <position position="44"/>
    </location>
    <ligand>
        <name>molybdate</name>
        <dbReference type="ChEBI" id="CHEBI:36264"/>
    </ligand>
</feature>
<feature type="binding site" evidence="5">
    <location>
        <position position="199"/>
    </location>
    <ligand>
        <name>molybdate</name>
        <dbReference type="ChEBI" id="CHEBI:36264"/>
    </ligand>
</feature>
<organism evidence="6 7">
    <name type="scientific">Tychonema bourrellyi FEM_GT703</name>
    <dbReference type="NCBI Taxonomy" id="2040638"/>
    <lineage>
        <taxon>Bacteria</taxon>
        <taxon>Bacillati</taxon>
        <taxon>Cyanobacteriota</taxon>
        <taxon>Cyanophyceae</taxon>
        <taxon>Oscillatoriophycideae</taxon>
        <taxon>Oscillatoriales</taxon>
        <taxon>Microcoleaceae</taxon>
        <taxon>Tychonema</taxon>
    </lineage>
</organism>
<dbReference type="GO" id="GO:0030973">
    <property type="term" value="F:molybdate ion binding"/>
    <property type="evidence" value="ECO:0007669"/>
    <property type="project" value="UniProtKB-ARBA"/>
</dbReference>
<dbReference type="FunFam" id="3.40.190.10:FF:000035">
    <property type="entry name" value="Molybdate ABC transporter substrate-binding protein"/>
    <property type="match status" value="1"/>
</dbReference>
<dbReference type="SUPFAM" id="SSF53850">
    <property type="entry name" value="Periplasmic binding protein-like II"/>
    <property type="match status" value="1"/>
</dbReference>
<dbReference type="RefSeq" id="WP_096830335.1">
    <property type="nucleotide sequence ID" value="NZ_NXIB02000258.1"/>
</dbReference>
<dbReference type="GO" id="GO:0046872">
    <property type="term" value="F:metal ion binding"/>
    <property type="evidence" value="ECO:0007669"/>
    <property type="project" value="UniProtKB-KW"/>
</dbReference>
<dbReference type="GO" id="GO:0015689">
    <property type="term" value="P:molybdate ion transport"/>
    <property type="evidence" value="ECO:0007669"/>
    <property type="project" value="InterPro"/>
</dbReference>
<dbReference type="Gene3D" id="3.40.190.10">
    <property type="entry name" value="Periplasmic binding protein-like II"/>
    <property type="match status" value="2"/>
</dbReference>
<comment type="caution">
    <text evidence="6">The sequence shown here is derived from an EMBL/GenBank/DDBJ whole genome shotgun (WGS) entry which is preliminary data.</text>
</comment>
<keyword evidence="7" id="KW-1185">Reference proteome</keyword>
<dbReference type="InterPro" id="IPR041879">
    <property type="entry name" value="YvgL-like_PBP2"/>
</dbReference>
<dbReference type="AlphaFoldDB" id="A0A2G4EUL4"/>